<evidence type="ECO:0000256" key="1">
    <source>
        <dbReference type="SAM" id="Phobius"/>
    </source>
</evidence>
<accession>A0A7W7CFH6</accession>
<keyword evidence="1" id="KW-0472">Membrane</keyword>
<keyword evidence="1" id="KW-1133">Transmembrane helix</keyword>
<protein>
    <submittedName>
        <fullName evidence="2">Uncharacterized protein</fullName>
    </submittedName>
</protein>
<proteinExistence type="predicted"/>
<name>A0A7W7CFH6_9PSEU</name>
<dbReference type="AlphaFoldDB" id="A0A7W7CFH6"/>
<dbReference type="Proteomes" id="UP000533598">
    <property type="component" value="Unassembled WGS sequence"/>
</dbReference>
<comment type="caution">
    <text evidence="2">The sequence shown here is derived from an EMBL/GenBank/DDBJ whole genome shotgun (WGS) entry which is preliminary data.</text>
</comment>
<keyword evidence="1" id="KW-0812">Transmembrane</keyword>
<evidence type="ECO:0000313" key="3">
    <source>
        <dbReference type="Proteomes" id="UP000533598"/>
    </source>
</evidence>
<keyword evidence="3" id="KW-1185">Reference proteome</keyword>
<dbReference type="RefSeq" id="WP_185004696.1">
    <property type="nucleotide sequence ID" value="NZ_BAAAUI010000070.1"/>
</dbReference>
<organism evidence="2 3">
    <name type="scientific">Crossiella cryophila</name>
    <dbReference type="NCBI Taxonomy" id="43355"/>
    <lineage>
        <taxon>Bacteria</taxon>
        <taxon>Bacillati</taxon>
        <taxon>Actinomycetota</taxon>
        <taxon>Actinomycetes</taxon>
        <taxon>Pseudonocardiales</taxon>
        <taxon>Pseudonocardiaceae</taxon>
        <taxon>Crossiella</taxon>
    </lineage>
</organism>
<sequence length="252" mass="28289">MDNELWWSVWGFWAVIWLATAVALLIMLITLGLALRANRRPAAFPDLAFYLHEKSVMNLYLSGGYGDALRREVQEKVDTAKSRWFGLKLFRGGAGANHSAGREVVTRYIAQNQPIAVIGDVLRALESANGVVHVDLRRGTIRRSPALSNALTSLDPDHAPQQTPLRHLDRYVSIRGQFRLLNRTGAPATFQAAYGTPETTTIEATMRLDCHPDDLRYDQVPEGWFQARCLGKVQSWHPETQELTVLPIAIFQ</sequence>
<dbReference type="EMBL" id="JACHMH010000001">
    <property type="protein sequence ID" value="MBB4678886.1"/>
    <property type="molecule type" value="Genomic_DNA"/>
</dbReference>
<evidence type="ECO:0000313" key="2">
    <source>
        <dbReference type="EMBL" id="MBB4678886.1"/>
    </source>
</evidence>
<gene>
    <name evidence="2" type="ORF">HNR67_005004</name>
</gene>
<reference evidence="2 3" key="1">
    <citation type="submission" date="2020-08" db="EMBL/GenBank/DDBJ databases">
        <title>Sequencing the genomes of 1000 actinobacteria strains.</title>
        <authorList>
            <person name="Klenk H.-P."/>
        </authorList>
    </citation>
    <scope>NUCLEOTIDE SEQUENCE [LARGE SCALE GENOMIC DNA]</scope>
    <source>
        <strain evidence="2 3">DSM 44230</strain>
    </source>
</reference>
<feature type="transmembrane region" description="Helical" evidence="1">
    <location>
        <begin position="12"/>
        <end position="35"/>
    </location>
</feature>